<protein>
    <recommendedName>
        <fullName evidence="3">SpoIIAA-like</fullName>
    </recommendedName>
</protein>
<dbReference type="Proteomes" id="UP000190961">
    <property type="component" value="Unassembled WGS sequence"/>
</dbReference>
<keyword evidence="2" id="KW-1185">Reference proteome</keyword>
<accession>A0A1T5LSL4</accession>
<gene>
    <name evidence="1" type="ORF">SAMN05660236_3842</name>
</gene>
<organism evidence="1 2">
    <name type="scientific">Ohtaekwangia koreensis</name>
    <dbReference type="NCBI Taxonomy" id="688867"/>
    <lineage>
        <taxon>Bacteria</taxon>
        <taxon>Pseudomonadati</taxon>
        <taxon>Bacteroidota</taxon>
        <taxon>Cytophagia</taxon>
        <taxon>Cytophagales</taxon>
        <taxon>Fulvivirgaceae</taxon>
        <taxon>Ohtaekwangia</taxon>
    </lineage>
</organism>
<evidence type="ECO:0000313" key="1">
    <source>
        <dbReference type="EMBL" id="SKC78952.1"/>
    </source>
</evidence>
<name>A0A1T5LSL4_9BACT</name>
<sequence length="176" mass="19949">MLMMVFACIQFALISDFCDLLKIYIINDIYSISMQSLNNSQSKHNNMQPYIDTECASIRYDADNHALVTLWKMPPLPSEFREHMLDLLSAMEHFKTGKVVADTAKMGTLHPVDQEWASTEWASMAVRAGYSHAAILLSKDIFSKMAIEDTMNSAADNVTFSYFENMETALAWIKSV</sequence>
<dbReference type="EMBL" id="FUZU01000002">
    <property type="protein sequence ID" value="SKC78952.1"/>
    <property type="molecule type" value="Genomic_DNA"/>
</dbReference>
<reference evidence="1 2" key="1">
    <citation type="submission" date="2017-02" db="EMBL/GenBank/DDBJ databases">
        <authorList>
            <person name="Peterson S.W."/>
        </authorList>
    </citation>
    <scope>NUCLEOTIDE SEQUENCE [LARGE SCALE GENOMIC DNA]</scope>
    <source>
        <strain evidence="1 2">DSM 25262</strain>
    </source>
</reference>
<dbReference type="AlphaFoldDB" id="A0A1T5LSL4"/>
<evidence type="ECO:0000313" key="2">
    <source>
        <dbReference type="Proteomes" id="UP000190961"/>
    </source>
</evidence>
<proteinExistence type="predicted"/>
<evidence type="ECO:0008006" key="3">
    <source>
        <dbReference type="Google" id="ProtNLM"/>
    </source>
</evidence>